<dbReference type="Gene3D" id="6.10.180.10">
    <property type="entry name" value="Antitoxin ParD"/>
    <property type="match status" value="1"/>
</dbReference>
<dbReference type="InterPro" id="IPR053853">
    <property type="entry name" value="FitA-like_RHH"/>
</dbReference>
<dbReference type="EMBL" id="CP015136">
    <property type="protein sequence ID" value="AMY11117.1"/>
    <property type="molecule type" value="Genomic_DNA"/>
</dbReference>
<dbReference type="AlphaFoldDB" id="A0A143PQX4"/>
<proteinExistence type="predicted"/>
<dbReference type="STRING" id="1855912.LuPra_04362"/>
<protein>
    <recommendedName>
        <fullName evidence="1">Antitoxin FitA-like ribbon-helix-helix domain-containing protein</fullName>
    </recommendedName>
</protein>
<dbReference type="Proteomes" id="UP000076079">
    <property type="component" value="Chromosome"/>
</dbReference>
<organism evidence="2 3">
    <name type="scientific">Luteitalea pratensis</name>
    <dbReference type="NCBI Taxonomy" id="1855912"/>
    <lineage>
        <taxon>Bacteria</taxon>
        <taxon>Pseudomonadati</taxon>
        <taxon>Acidobacteriota</taxon>
        <taxon>Vicinamibacteria</taxon>
        <taxon>Vicinamibacterales</taxon>
        <taxon>Vicinamibacteraceae</taxon>
        <taxon>Luteitalea</taxon>
    </lineage>
</organism>
<reference evidence="3" key="2">
    <citation type="submission" date="2016-04" db="EMBL/GenBank/DDBJ databases">
        <title>First Complete Genome Sequence of a Subdivision 6 Acidobacterium.</title>
        <authorList>
            <person name="Huang S."/>
            <person name="Vieira S."/>
            <person name="Bunk B."/>
            <person name="Riedel T."/>
            <person name="Sproeer C."/>
            <person name="Overmann J."/>
        </authorList>
    </citation>
    <scope>NUCLEOTIDE SEQUENCE [LARGE SCALE GENOMIC DNA]</scope>
    <source>
        <strain evidence="3">DSM 100886 HEG_-6_39</strain>
    </source>
</reference>
<dbReference type="Pfam" id="PF22513">
    <property type="entry name" value="FitA-like_RHH"/>
    <property type="match status" value="1"/>
</dbReference>
<feature type="domain" description="Antitoxin FitA-like ribbon-helix-helix" evidence="1">
    <location>
        <begin position="5"/>
        <end position="40"/>
    </location>
</feature>
<dbReference type="InterPro" id="IPR010985">
    <property type="entry name" value="Ribbon_hlx_hlx"/>
</dbReference>
<gene>
    <name evidence="2" type="ORF">LuPra_04362</name>
</gene>
<evidence type="ECO:0000313" key="3">
    <source>
        <dbReference type="Proteomes" id="UP000076079"/>
    </source>
</evidence>
<keyword evidence="3" id="KW-1185">Reference proteome</keyword>
<dbReference type="GO" id="GO:0006355">
    <property type="term" value="P:regulation of DNA-templated transcription"/>
    <property type="evidence" value="ECO:0007669"/>
    <property type="project" value="InterPro"/>
</dbReference>
<dbReference type="KEGG" id="abac:LuPra_04362"/>
<evidence type="ECO:0000313" key="2">
    <source>
        <dbReference type="EMBL" id="AMY11117.1"/>
    </source>
</evidence>
<dbReference type="InterPro" id="IPR038296">
    <property type="entry name" value="ParD_sf"/>
</dbReference>
<evidence type="ECO:0000259" key="1">
    <source>
        <dbReference type="Pfam" id="PF22513"/>
    </source>
</evidence>
<dbReference type="SUPFAM" id="SSF47598">
    <property type="entry name" value="Ribbon-helix-helix"/>
    <property type="match status" value="1"/>
</dbReference>
<sequence length="76" mass="8681">MSRMVQVRNVPDALHRKLKARAADAGQTLSDYLLAELERLATRPTRDEMLARLHSRRRVTLKTPAATVIRDERESA</sequence>
<dbReference type="RefSeq" id="WP_169812026.1">
    <property type="nucleotide sequence ID" value="NZ_CP015136.1"/>
</dbReference>
<accession>A0A143PQX4</accession>
<name>A0A143PQX4_LUTPR</name>
<reference evidence="2 3" key="1">
    <citation type="journal article" date="2016" name="Genome Announc.">
        <title>First Complete Genome Sequence of a Subdivision 6 Acidobacterium Strain.</title>
        <authorList>
            <person name="Huang S."/>
            <person name="Vieira S."/>
            <person name="Bunk B."/>
            <person name="Riedel T."/>
            <person name="Sproer C."/>
            <person name="Overmann J."/>
        </authorList>
    </citation>
    <scope>NUCLEOTIDE SEQUENCE [LARGE SCALE GENOMIC DNA]</scope>
    <source>
        <strain evidence="3">DSM 100886 HEG_-6_39</strain>
    </source>
</reference>